<evidence type="ECO:0000313" key="2">
    <source>
        <dbReference type="Proteomes" id="UP001732700"/>
    </source>
</evidence>
<name>A0ACD5TR05_AVESA</name>
<reference evidence="1" key="1">
    <citation type="submission" date="2021-05" db="EMBL/GenBank/DDBJ databases">
        <authorList>
            <person name="Scholz U."/>
            <person name="Mascher M."/>
            <person name="Fiebig A."/>
        </authorList>
    </citation>
    <scope>NUCLEOTIDE SEQUENCE [LARGE SCALE GENOMIC DNA]</scope>
</reference>
<sequence length="668" mass="74928">MNSGLDWRTLYGIIKGMFEGVRYLHDEFNPPYYHLNIKPSNILMDEKMMPKIGDTGLDRIFDTGSTYRSWPRGMTIAYLPPEFINAQIISNKFDVFSLGIIMLQLLTGRKKYLELYDMPSQEFIDLTQERWRKRLHKTVKGTSVTGYCQQVKQCLKIAVNCVDVNRHKRPSMAEIIHMLEETEQCLTSQLQLGLASDQLLDVSPLELSFPSAVSLEVVPIITKKKVAMASTSCCPLQLQNKGDDRVAFKLVASNPKRYLTKKPLYGIVPPRCAYTLTLTMPSKQKHKQQQPPPTSSDNGGDFFTLCSIMLGAYDLLDAAKDSIKYDDFFKKAKESTASTAGEDDAMQEVMLKAICDPPADQGTSCRSEVISTPDAQQVSSIDVHPTEPWIMTTNHVGSLRVWDYRTMAALNSFQLVPYEPVHVAKFVAREKSIIAGDPDGGILVYNYENEDVHSFDAHDSCITTLAVHATSPLMLSSSEDDDHLIKLWDWGNDWRCTREFGGHTERVTQVTFNPENNDSFASASCDGTVKIWSICSDDPSTVITLKLDGYARRPLCVDYFTRHKRQHVIMGCEDKMAQIWALGIKGHVDMLEGHEDHITAVKLHPELPLLMTGSLDGTVRIWDSTTYTPENIIAFNLGEVYAFGCIKGSTRIVVGCRQGIATMELSSP</sequence>
<dbReference type="EnsemblPlants" id="AVESA.00010b.r2.1CG0113030.1">
    <property type="protein sequence ID" value="AVESA.00010b.r2.1CG0113030.1.CDS"/>
    <property type="gene ID" value="AVESA.00010b.r2.1CG0113030"/>
</dbReference>
<protein>
    <submittedName>
        <fullName evidence="1">Uncharacterized protein</fullName>
    </submittedName>
</protein>
<dbReference type="Proteomes" id="UP001732700">
    <property type="component" value="Chromosome 1C"/>
</dbReference>
<keyword evidence="2" id="KW-1185">Reference proteome</keyword>
<proteinExistence type="predicted"/>
<organism evidence="1 2">
    <name type="scientific">Avena sativa</name>
    <name type="common">Oat</name>
    <dbReference type="NCBI Taxonomy" id="4498"/>
    <lineage>
        <taxon>Eukaryota</taxon>
        <taxon>Viridiplantae</taxon>
        <taxon>Streptophyta</taxon>
        <taxon>Embryophyta</taxon>
        <taxon>Tracheophyta</taxon>
        <taxon>Spermatophyta</taxon>
        <taxon>Magnoliopsida</taxon>
        <taxon>Liliopsida</taxon>
        <taxon>Poales</taxon>
        <taxon>Poaceae</taxon>
        <taxon>BOP clade</taxon>
        <taxon>Pooideae</taxon>
        <taxon>Poodae</taxon>
        <taxon>Poeae</taxon>
        <taxon>Poeae Chloroplast Group 1 (Aveneae type)</taxon>
        <taxon>Aveninae</taxon>
        <taxon>Avena</taxon>
    </lineage>
</organism>
<reference evidence="1" key="2">
    <citation type="submission" date="2025-09" db="UniProtKB">
        <authorList>
            <consortium name="EnsemblPlants"/>
        </authorList>
    </citation>
    <scope>IDENTIFICATION</scope>
</reference>
<accession>A0ACD5TR05</accession>
<evidence type="ECO:0000313" key="1">
    <source>
        <dbReference type="EnsemblPlants" id="AVESA.00010b.r2.1CG0113030.1.CDS"/>
    </source>
</evidence>